<dbReference type="Proteomes" id="UP000298781">
    <property type="component" value="Chromosome"/>
</dbReference>
<evidence type="ECO:0000259" key="2">
    <source>
        <dbReference type="Pfam" id="PF07331"/>
    </source>
</evidence>
<feature type="domain" description="DUF1468" evidence="2">
    <location>
        <begin position="14"/>
        <end position="147"/>
    </location>
</feature>
<name>A0A4D7B602_9HYPH</name>
<dbReference type="RefSeq" id="WP_136961856.1">
    <property type="nucleotide sequence ID" value="NZ_CP039690.1"/>
</dbReference>
<evidence type="ECO:0000256" key="1">
    <source>
        <dbReference type="SAM" id="Phobius"/>
    </source>
</evidence>
<keyword evidence="4" id="KW-1185">Reference proteome</keyword>
<protein>
    <submittedName>
        <fullName evidence="3">Tripartite tricarboxylate transporter TctB family protein</fullName>
    </submittedName>
</protein>
<feature type="transmembrane region" description="Helical" evidence="1">
    <location>
        <begin position="13"/>
        <end position="33"/>
    </location>
</feature>
<keyword evidence="1" id="KW-0812">Transmembrane</keyword>
<dbReference type="Pfam" id="PF07331">
    <property type="entry name" value="TctB"/>
    <property type="match status" value="1"/>
</dbReference>
<dbReference type="EMBL" id="CP039690">
    <property type="protein sequence ID" value="QCI66413.1"/>
    <property type="molecule type" value="Genomic_DNA"/>
</dbReference>
<dbReference type="KEGG" id="pstg:E8M01_20605"/>
<keyword evidence="1" id="KW-1133">Transmembrane helix</keyword>
<evidence type="ECO:0000313" key="4">
    <source>
        <dbReference type="Proteomes" id="UP000298781"/>
    </source>
</evidence>
<reference evidence="3 4" key="1">
    <citation type="submission" date="2019-04" db="EMBL/GenBank/DDBJ databases">
        <title>Phreatobacter aquaticus sp. nov.</title>
        <authorList>
            <person name="Choi A."/>
        </authorList>
    </citation>
    <scope>NUCLEOTIDE SEQUENCE [LARGE SCALE GENOMIC DNA]</scope>
    <source>
        <strain evidence="3 4">KCTC 52518</strain>
    </source>
</reference>
<dbReference type="OrthoDB" id="5186924at2"/>
<accession>A0A4D7B602</accession>
<gene>
    <name evidence="3" type="ORF">E8M01_20605</name>
</gene>
<feature type="transmembrane region" description="Helical" evidence="1">
    <location>
        <begin position="45"/>
        <end position="63"/>
    </location>
</feature>
<dbReference type="InterPro" id="IPR009936">
    <property type="entry name" value="DUF1468"/>
</dbReference>
<keyword evidence="1" id="KW-0472">Membrane</keyword>
<feature type="transmembrane region" description="Helical" evidence="1">
    <location>
        <begin position="123"/>
        <end position="143"/>
    </location>
</feature>
<sequence>MQRLAPFLRRADLWAGLMFIGWGLFVLLVGADYALGRAGRIGPGYVPRLLGFLLCGIGLLLALRSPWTHDEAEATVAWRPLVLIVGSVLVFAALLNTAGMIVAIIASVGVANFAAPDNGWRTALVLGLVMSAFSWALFVRALGLPIPVFMP</sequence>
<proteinExistence type="predicted"/>
<dbReference type="AlphaFoldDB" id="A0A4D7B602"/>
<organism evidence="3 4">
    <name type="scientific">Phreatobacter stygius</name>
    <dbReference type="NCBI Taxonomy" id="1940610"/>
    <lineage>
        <taxon>Bacteria</taxon>
        <taxon>Pseudomonadati</taxon>
        <taxon>Pseudomonadota</taxon>
        <taxon>Alphaproteobacteria</taxon>
        <taxon>Hyphomicrobiales</taxon>
        <taxon>Phreatobacteraceae</taxon>
        <taxon>Phreatobacter</taxon>
    </lineage>
</organism>
<evidence type="ECO:0000313" key="3">
    <source>
        <dbReference type="EMBL" id="QCI66413.1"/>
    </source>
</evidence>
<feature type="transmembrane region" description="Helical" evidence="1">
    <location>
        <begin position="83"/>
        <end position="111"/>
    </location>
</feature>